<reference evidence="2 4" key="1">
    <citation type="submission" date="2017-10" db="EMBL/GenBank/DDBJ databases">
        <title>Genomics of the genus Arcobacter.</title>
        <authorList>
            <person name="Perez-Cataluna A."/>
            <person name="Figueras M.J."/>
        </authorList>
    </citation>
    <scope>NUCLEOTIDE SEQUENCE [LARGE SCALE GENOMIC DNA]</scope>
    <source>
        <strain evidence="2 4">LMG 25534</strain>
    </source>
</reference>
<dbReference type="RefSeq" id="WP_115429153.1">
    <property type="nucleotide sequence ID" value="NZ_CP031367.1"/>
</dbReference>
<evidence type="ECO:0000313" key="3">
    <source>
        <dbReference type="Proteomes" id="UP000254504"/>
    </source>
</evidence>
<dbReference type="EMBL" id="CP031367">
    <property type="protein sequence ID" value="AXK49670.1"/>
    <property type="molecule type" value="Genomic_DNA"/>
</dbReference>
<reference evidence="1 3" key="2">
    <citation type="submission" date="2018-07" db="EMBL/GenBank/DDBJ databases">
        <title>Complete genome of the Arcobacter trophiarum type strain LMG 25534.</title>
        <authorList>
            <person name="Miller W.G."/>
            <person name="Yee E."/>
        </authorList>
    </citation>
    <scope>NUCLEOTIDE SEQUENCE [LARGE SCALE GENOMIC DNA]</scope>
    <source>
        <strain evidence="1 3">LMG 25534</strain>
    </source>
</reference>
<dbReference type="Proteomes" id="UP000289132">
    <property type="component" value="Unassembled WGS sequence"/>
</dbReference>
<dbReference type="KEGG" id="atp:ATR_1854"/>
<proteinExistence type="predicted"/>
<dbReference type="EMBL" id="PDKD01000019">
    <property type="protein sequence ID" value="RXJ89614.1"/>
    <property type="molecule type" value="Genomic_DNA"/>
</dbReference>
<accession>A0AAD0QPN3</accession>
<organism evidence="1 3">
    <name type="scientific">Aliarcobacter trophiarum LMG 25534</name>
    <dbReference type="NCBI Taxonomy" id="1032241"/>
    <lineage>
        <taxon>Bacteria</taxon>
        <taxon>Pseudomonadati</taxon>
        <taxon>Campylobacterota</taxon>
        <taxon>Epsilonproteobacteria</taxon>
        <taxon>Campylobacterales</taxon>
        <taxon>Arcobacteraceae</taxon>
        <taxon>Aliarcobacter</taxon>
    </lineage>
</organism>
<dbReference type="Proteomes" id="UP000254504">
    <property type="component" value="Chromosome"/>
</dbReference>
<name>A0AAD0QPN3_9BACT</name>
<evidence type="ECO:0000313" key="2">
    <source>
        <dbReference type="EMBL" id="RXJ89614.1"/>
    </source>
</evidence>
<evidence type="ECO:0000313" key="4">
    <source>
        <dbReference type="Proteomes" id="UP000289132"/>
    </source>
</evidence>
<protein>
    <submittedName>
        <fullName evidence="1">Uncharacterized protein</fullName>
    </submittedName>
</protein>
<gene>
    <name evidence="1" type="ORF">ATR_1854</name>
    <name evidence="2" type="ORF">CRU87_08910</name>
</gene>
<evidence type="ECO:0000313" key="1">
    <source>
        <dbReference type="EMBL" id="AXK49670.1"/>
    </source>
</evidence>
<sequence length="84" mass="9797">MFLDERNELKDKKYYTDYLLNKYGRLGISRQETADEIGISLSFLDKLLKEGIGLPNYRKIGKSKKPRIVFPIDSVASFMMNNFN</sequence>
<keyword evidence="4" id="KW-1185">Reference proteome</keyword>
<dbReference type="AlphaFoldDB" id="A0AAD0QPN3"/>